<name>A0A1T3NN40_9ACTN</name>
<evidence type="ECO:0000256" key="2">
    <source>
        <dbReference type="SAM" id="MobiDB-lite"/>
    </source>
</evidence>
<dbReference type="InterPro" id="IPR050266">
    <property type="entry name" value="AB_hydrolase_sf"/>
</dbReference>
<dbReference type="STRING" id="159449.B4N89_38580"/>
<dbReference type="PRINTS" id="PR00111">
    <property type="entry name" value="ABHYDROLASE"/>
</dbReference>
<dbReference type="GO" id="GO:0016787">
    <property type="term" value="F:hydrolase activity"/>
    <property type="evidence" value="ECO:0007669"/>
    <property type="project" value="UniProtKB-KW"/>
</dbReference>
<accession>A0A1T3NN40</accession>
<feature type="compositionally biased region" description="Basic and acidic residues" evidence="2">
    <location>
        <begin position="288"/>
        <end position="300"/>
    </location>
</feature>
<evidence type="ECO:0000256" key="1">
    <source>
        <dbReference type="ARBA" id="ARBA00022801"/>
    </source>
</evidence>
<dbReference type="Gene3D" id="3.40.50.1820">
    <property type="entry name" value="alpha/beta hydrolase"/>
    <property type="match status" value="1"/>
</dbReference>
<dbReference type="InterPro" id="IPR000073">
    <property type="entry name" value="AB_hydrolase_1"/>
</dbReference>
<evidence type="ECO:0000313" key="4">
    <source>
        <dbReference type="EMBL" id="OPC78110.1"/>
    </source>
</evidence>
<keyword evidence="1" id="KW-0378">Hydrolase</keyword>
<dbReference type="AlphaFoldDB" id="A0A1T3NN40"/>
<evidence type="ECO:0000313" key="5">
    <source>
        <dbReference type="Proteomes" id="UP000190037"/>
    </source>
</evidence>
<evidence type="ECO:0000259" key="3">
    <source>
        <dbReference type="Pfam" id="PF12697"/>
    </source>
</evidence>
<protein>
    <recommendedName>
        <fullName evidence="3">AB hydrolase-1 domain-containing protein</fullName>
    </recommendedName>
</protein>
<dbReference type="PANTHER" id="PTHR43798">
    <property type="entry name" value="MONOACYLGLYCEROL LIPASE"/>
    <property type="match status" value="1"/>
</dbReference>
<sequence>MAPRAKRGAPMSSLERIVFGTTAGTTTNTDAAAHSTSALLRQGGRPGSPTVLLVHPANLRARCWRAVLAALPADWRCVAIDLSGHGASPRRAAYGVDRWVSECVALLDALDVARVHVVGASVGAAVAVELAAARPDRVASVTTVGGAFRAAEPGDTREFLAAIAARGVRQAVLDVLVDEPGLEDALFAAVAADVSVNPDDTAAAIWTAAAEAAGLAAAPRLRCPTLAVVGDGDRGCPVADSRAFADLTAGRLAVLVGHGHLPMYTAPARVAAYIASLVDGTRSHRPRRDRDPITRKESRA</sequence>
<dbReference type="GO" id="GO:0016020">
    <property type="term" value="C:membrane"/>
    <property type="evidence" value="ECO:0007669"/>
    <property type="project" value="TreeGrafter"/>
</dbReference>
<organism evidence="4 5">
    <name type="scientific">Embleya scabrispora</name>
    <dbReference type="NCBI Taxonomy" id="159449"/>
    <lineage>
        <taxon>Bacteria</taxon>
        <taxon>Bacillati</taxon>
        <taxon>Actinomycetota</taxon>
        <taxon>Actinomycetes</taxon>
        <taxon>Kitasatosporales</taxon>
        <taxon>Streptomycetaceae</taxon>
        <taxon>Embleya</taxon>
    </lineage>
</organism>
<feature type="region of interest" description="Disordered" evidence="2">
    <location>
        <begin position="281"/>
        <end position="300"/>
    </location>
</feature>
<dbReference type="InterPro" id="IPR029058">
    <property type="entry name" value="AB_hydrolase_fold"/>
</dbReference>
<dbReference type="SUPFAM" id="SSF53474">
    <property type="entry name" value="alpha/beta-Hydrolases"/>
    <property type="match status" value="1"/>
</dbReference>
<reference evidence="4 5" key="1">
    <citation type="submission" date="2017-03" db="EMBL/GenBank/DDBJ databases">
        <title>Draft genome sequence of Streptomyces scabrisporus NF3, endophyte isolated from Amphipterygium adstringens.</title>
        <authorList>
            <person name="Vazquez M."/>
            <person name="Ceapa C.D."/>
            <person name="Rodriguez Luna D."/>
            <person name="Sanchez Esquivel S."/>
        </authorList>
    </citation>
    <scope>NUCLEOTIDE SEQUENCE [LARGE SCALE GENOMIC DNA]</scope>
    <source>
        <strain evidence="4 5">NF3</strain>
    </source>
</reference>
<keyword evidence="5" id="KW-1185">Reference proteome</keyword>
<proteinExistence type="predicted"/>
<dbReference type="PANTHER" id="PTHR43798:SF31">
    <property type="entry name" value="AB HYDROLASE SUPERFAMILY PROTEIN YCLE"/>
    <property type="match status" value="1"/>
</dbReference>
<comment type="caution">
    <text evidence="4">The sequence shown here is derived from an EMBL/GenBank/DDBJ whole genome shotgun (WGS) entry which is preliminary data.</text>
</comment>
<gene>
    <name evidence="4" type="ORF">B4N89_38580</name>
</gene>
<feature type="domain" description="AB hydrolase-1" evidence="3">
    <location>
        <begin position="51"/>
        <end position="272"/>
    </location>
</feature>
<dbReference type="EMBL" id="MWQN01000003">
    <property type="protein sequence ID" value="OPC78110.1"/>
    <property type="molecule type" value="Genomic_DNA"/>
</dbReference>
<dbReference type="Pfam" id="PF12697">
    <property type="entry name" value="Abhydrolase_6"/>
    <property type="match status" value="1"/>
</dbReference>
<dbReference type="Proteomes" id="UP000190037">
    <property type="component" value="Unassembled WGS sequence"/>
</dbReference>